<name>A0A3S0VLS5_9BACI</name>
<sequence>MEASLRAAHWIHVGDSVTGAPVIELGYMYGLPTVPNKGNMVTYYQTGVAPRHATTRPQDKGLGGEFFYCPSLNSQKEWK</sequence>
<dbReference type="Proteomes" id="UP000267430">
    <property type="component" value="Unassembled WGS sequence"/>
</dbReference>
<keyword evidence="2" id="KW-1185">Reference proteome</keyword>
<dbReference type="EMBL" id="RYZZ01000016">
    <property type="protein sequence ID" value="RUQ28372.1"/>
    <property type="molecule type" value="Genomic_DNA"/>
</dbReference>
<evidence type="ECO:0000313" key="1">
    <source>
        <dbReference type="EMBL" id="RUQ28372.1"/>
    </source>
</evidence>
<comment type="caution">
    <text evidence="1">The sequence shown here is derived from an EMBL/GenBank/DDBJ whole genome shotgun (WGS) entry which is preliminary data.</text>
</comment>
<reference evidence="1 2" key="1">
    <citation type="submission" date="2018-12" db="EMBL/GenBank/DDBJ databases">
        <title>Bacillus chawlae sp. nov., Bacillus glennii sp. nov., and Bacillus saganii sp. nov. Isolated from the Vehicle Assembly Building at Kennedy Space Center where the Viking Spacecraft were Assembled.</title>
        <authorList>
            <person name="Seuylemezian A."/>
            <person name="Vaishampayan P."/>
        </authorList>
    </citation>
    <scope>NUCLEOTIDE SEQUENCE [LARGE SCALE GENOMIC DNA]</scope>
    <source>
        <strain evidence="1 2">L5</strain>
    </source>
</reference>
<protein>
    <submittedName>
        <fullName evidence="1">Uncharacterized protein</fullName>
    </submittedName>
</protein>
<dbReference type="AlphaFoldDB" id="A0A3S0VLS5"/>
<gene>
    <name evidence="1" type="ORF">ELQ35_12350</name>
</gene>
<evidence type="ECO:0000313" key="2">
    <source>
        <dbReference type="Proteomes" id="UP000267430"/>
    </source>
</evidence>
<dbReference type="OrthoDB" id="2991355at2"/>
<proteinExistence type="predicted"/>
<organism evidence="1 2">
    <name type="scientific">Peribacillus cavernae</name>
    <dbReference type="NCBI Taxonomy" id="1674310"/>
    <lineage>
        <taxon>Bacteria</taxon>
        <taxon>Bacillati</taxon>
        <taxon>Bacillota</taxon>
        <taxon>Bacilli</taxon>
        <taxon>Bacillales</taxon>
        <taxon>Bacillaceae</taxon>
        <taxon>Peribacillus</taxon>
    </lineage>
</organism>
<accession>A0A3S0VLS5</accession>